<dbReference type="InterPro" id="IPR036582">
    <property type="entry name" value="Mao_N_sf"/>
</dbReference>
<dbReference type="Proteomes" id="UP001163687">
    <property type="component" value="Chromosome"/>
</dbReference>
<dbReference type="KEGG" id="cmic:caldi_14670"/>
<dbReference type="AlphaFoldDB" id="A0AA35CJI9"/>
<proteinExistence type="predicted"/>
<dbReference type="Pfam" id="PF07833">
    <property type="entry name" value="Cu_amine_oxidN1"/>
    <property type="match status" value="1"/>
</dbReference>
<evidence type="ECO:0000313" key="3">
    <source>
        <dbReference type="Proteomes" id="UP001163687"/>
    </source>
</evidence>
<keyword evidence="3" id="KW-1185">Reference proteome</keyword>
<protein>
    <recommendedName>
        <fullName evidence="1">Copper amine oxidase-like N-terminal domain-containing protein</fullName>
    </recommendedName>
</protein>
<feature type="domain" description="Copper amine oxidase-like N-terminal" evidence="1">
    <location>
        <begin position="2"/>
        <end position="46"/>
    </location>
</feature>
<organism evidence="2 3">
    <name type="scientific">Caldinitratiruptor microaerophilus</name>
    <dbReference type="NCBI Taxonomy" id="671077"/>
    <lineage>
        <taxon>Bacteria</taxon>
        <taxon>Bacillati</taxon>
        <taxon>Bacillota</taxon>
        <taxon>Clostridia</taxon>
        <taxon>Eubacteriales</taxon>
        <taxon>Symbiobacteriaceae</taxon>
        <taxon>Caldinitratiruptor</taxon>
    </lineage>
</organism>
<evidence type="ECO:0000313" key="2">
    <source>
        <dbReference type="EMBL" id="BDG60377.1"/>
    </source>
</evidence>
<reference evidence="2" key="1">
    <citation type="submission" date="2022-03" db="EMBL/GenBank/DDBJ databases">
        <title>Complete genome sequence of Caldinitratiruptor microaerophilus.</title>
        <authorList>
            <person name="Mukaiyama R."/>
            <person name="Nishiyama T."/>
            <person name="Ueda K."/>
        </authorList>
    </citation>
    <scope>NUCLEOTIDE SEQUENCE</scope>
    <source>
        <strain evidence="2">JCM 16183</strain>
    </source>
</reference>
<dbReference type="SUPFAM" id="SSF55383">
    <property type="entry name" value="Copper amine oxidase, domain N"/>
    <property type="match status" value="1"/>
</dbReference>
<name>A0AA35CJI9_9FIRM</name>
<gene>
    <name evidence="2" type="ORF">caldi_14670</name>
</gene>
<sequence>MPVRKLVEALGGNVGWDPATGEATVVRGPVRVQLRVGSRLAQVNGRGCRWRCRPASPRAGRGWCRCGS</sequence>
<dbReference type="InterPro" id="IPR012854">
    <property type="entry name" value="Cu_amine_oxidase-like_N"/>
</dbReference>
<accession>A0AA35CJI9</accession>
<evidence type="ECO:0000259" key="1">
    <source>
        <dbReference type="Pfam" id="PF07833"/>
    </source>
</evidence>
<dbReference type="EMBL" id="AP025628">
    <property type="protein sequence ID" value="BDG60377.1"/>
    <property type="molecule type" value="Genomic_DNA"/>
</dbReference>
<dbReference type="Gene3D" id="3.30.457.10">
    <property type="entry name" value="Copper amine oxidase-like, N-terminal domain"/>
    <property type="match status" value="1"/>
</dbReference>